<proteinExistence type="predicted"/>
<dbReference type="Proteomes" id="UP000295493">
    <property type="component" value="Unassembled WGS sequence"/>
</dbReference>
<evidence type="ECO:0008006" key="5">
    <source>
        <dbReference type="Google" id="ProtNLM"/>
    </source>
</evidence>
<feature type="transmembrane region" description="Helical" evidence="2">
    <location>
        <begin position="65"/>
        <end position="87"/>
    </location>
</feature>
<feature type="transmembrane region" description="Helical" evidence="2">
    <location>
        <begin position="94"/>
        <end position="112"/>
    </location>
</feature>
<dbReference type="AlphaFoldDB" id="A0A4R6FUD5"/>
<feature type="transmembrane region" description="Helical" evidence="2">
    <location>
        <begin position="132"/>
        <end position="156"/>
    </location>
</feature>
<evidence type="ECO:0000256" key="2">
    <source>
        <dbReference type="SAM" id="Phobius"/>
    </source>
</evidence>
<evidence type="ECO:0000313" key="3">
    <source>
        <dbReference type="EMBL" id="TDN85479.1"/>
    </source>
</evidence>
<feature type="compositionally biased region" description="Basic and acidic residues" evidence="1">
    <location>
        <begin position="550"/>
        <end position="562"/>
    </location>
</feature>
<keyword evidence="2" id="KW-1133">Transmembrane helix</keyword>
<evidence type="ECO:0000313" key="4">
    <source>
        <dbReference type="Proteomes" id="UP000295493"/>
    </source>
</evidence>
<reference evidence="3 4" key="1">
    <citation type="submission" date="2019-03" db="EMBL/GenBank/DDBJ databases">
        <title>Genomic Encyclopedia of Type Strains, Phase IV (KMG-IV): sequencing the most valuable type-strain genomes for metagenomic binning, comparative biology and taxonomic classification.</title>
        <authorList>
            <person name="Goeker M."/>
        </authorList>
    </citation>
    <scope>NUCLEOTIDE SEQUENCE [LARGE SCALE GENOMIC DNA]</scope>
    <source>
        <strain evidence="3 4">DSM 25059</strain>
    </source>
</reference>
<feature type="transmembrane region" description="Helical" evidence="2">
    <location>
        <begin position="12"/>
        <end position="31"/>
    </location>
</feature>
<keyword evidence="2" id="KW-0472">Membrane</keyword>
<comment type="caution">
    <text evidence="3">The sequence shown here is derived from an EMBL/GenBank/DDBJ whole genome shotgun (WGS) entry which is preliminary data.</text>
</comment>
<protein>
    <recommendedName>
        <fullName evidence="5">Glucosyltransferase GtrII-like protein</fullName>
    </recommendedName>
</protein>
<organism evidence="3 4">
    <name type="scientific">Stakelama pacifica</name>
    <dbReference type="NCBI Taxonomy" id="517720"/>
    <lineage>
        <taxon>Bacteria</taxon>
        <taxon>Pseudomonadati</taxon>
        <taxon>Pseudomonadota</taxon>
        <taxon>Alphaproteobacteria</taxon>
        <taxon>Sphingomonadales</taxon>
        <taxon>Sphingomonadaceae</taxon>
        <taxon>Stakelama</taxon>
    </lineage>
</organism>
<feature type="transmembrane region" description="Helical" evidence="2">
    <location>
        <begin position="212"/>
        <end position="236"/>
    </location>
</feature>
<accession>A0A4R6FUD5</accession>
<feature type="transmembrane region" description="Helical" evidence="2">
    <location>
        <begin position="292"/>
        <end position="310"/>
    </location>
</feature>
<feature type="transmembrane region" description="Helical" evidence="2">
    <location>
        <begin position="316"/>
        <end position="336"/>
    </location>
</feature>
<name>A0A4R6FUD5_9SPHN</name>
<sequence>MNRVTKVKLNWWQTRAFVVAMVLVAMIPLVWPDIPPLVDLPGHMGRYRVQQAYDSVPWLKDWYNFQWSLIGNLGVDLLVIPLGALIGLEAAVKLIVIAIPALTALGLLWIAREVHGRIPATALFALPLVYSFPFYFGFVNFALSMALALNAFALWLRLGRLNKFRLRAAIFVPLSFIIWVAHTYGWGLLGLLAFSGELVRERDRREDRWQSWIAAAFYAGLHCIVLAGPAVLMVAWRTGHVSGQTFDWFNWRAKMLWVTQVFRDRWQLFDLSCLAVLYLVLLRGLRDPNIQYSRNLTLSALLLLAVYILLPRVVFGSAYADMRLVPYIFMVALIAIRPRPGLSMRRAHIIAAIGLAFFGVRMGATAASFYLYDKAYDRNLAALNHLPVGARLVTFVGETCYNEWKMTRLQHLAGIALERRLAYANDQWSMEGGQLLTVRFPEGQGYRHDPSEIVSDVQCPREWWRPIAGALAGFPRSAFDYVWMIEPPAYDKRLEAGLIPVWRDGSNALFRIDHDAAAPRLRMEDLGPYGPEMFARARHDKRLAARLALSDDGKNRVAKDGPKSASVTKNDVPGHPDRLKGASSPR</sequence>
<dbReference type="RefSeq" id="WP_229668109.1">
    <property type="nucleotide sequence ID" value="NZ_BMLU01000002.1"/>
</dbReference>
<keyword evidence="2" id="KW-0812">Transmembrane</keyword>
<feature type="region of interest" description="Disordered" evidence="1">
    <location>
        <begin position="550"/>
        <end position="586"/>
    </location>
</feature>
<feature type="transmembrane region" description="Helical" evidence="2">
    <location>
        <begin position="168"/>
        <end position="192"/>
    </location>
</feature>
<keyword evidence="4" id="KW-1185">Reference proteome</keyword>
<evidence type="ECO:0000256" key="1">
    <source>
        <dbReference type="SAM" id="MobiDB-lite"/>
    </source>
</evidence>
<feature type="transmembrane region" description="Helical" evidence="2">
    <location>
        <begin position="348"/>
        <end position="372"/>
    </location>
</feature>
<dbReference type="EMBL" id="SNWD01000002">
    <property type="protein sequence ID" value="TDN85479.1"/>
    <property type="molecule type" value="Genomic_DNA"/>
</dbReference>
<gene>
    <name evidence="3" type="ORF">EV664_102185</name>
</gene>